<dbReference type="SUPFAM" id="SSF51261">
    <property type="entry name" value="Duplicated hybrid motif"/>
    <property type="match status" value="1"/>
</dbReference>
<sequence>MLIQQTSFRQEWQQFVLFGKGYLKHKLTSALTNFEYYKSLIVALLITKRGKYQSSFLNTSFFLLVASIYLVGPIIAENNPLLGRSLANNSGNNMIVSVYSLNSTNSFNTKISQKPRDSLVNYTVASGDTLGSIAKKFDVSVETIKWANDLKSDTITTGDKLEIPPVSGIVHKVVSGDTVYSIAERYNTSSQNIVNFPFNEFADLDTFALLPGQVLFVPDGTPPAAKPTAPLIRPQFMAGQSGSGSFIWPTTGYISQYPVWYHMALDIANPSSPPVLAADSGTVSYAGCLDWGYGCHVIVDHNNGYQTLYGHLSSIAVSVGQGVGKSEGLGNMGSTGRSTGTHLHFEIRQNGALLDPQGYLQ</sequence>
<keyword evidence="1" id="KW-0472">Membrane</keyword>
<evidence type="ECO:0000313" key="3">
    <source>
        <dbReference type="EMBL" id="OGK64595.1"/>
    </source>
</evidence>
<reference evidence="3 4" key="1">
    <citation type="journal article" date="2016" name="Nat. Commun.">
        <title>Thousands of microbial genomes shed light on interconnected biogeochemical processes in an aquifer system.</title>
        <authorList>
            <person name="Anantharaman K."/>
            <person name="Brown C.T."/>
            <person name="Hug L.A."/>
            <person name="Sharon I."/>
            <person name="Castelle C.J."/>
            <person name="Probst A.J."/>
            <person name="Thomas B.C."/>
            <person name="Singh A."/>
            <person name="Wilkins M.J."/>
            <person name="Karaoz U."/>
            <person name="Brodie E.L."/>
            <person name="Williams K.H."/>
            <person name="Hubbard S.S."/>
            <person name="Banfield J.F."/>
        </authorList>
    </citation>
    <scope>NUCLEOTIDE SEQUENCE [LARGE SCALE GENOMIC DNA]</scope>
</reference>
<dbReference type="GO" id="GO:0004222">
    <property type="term" value="F:metalloendopeptidase activity"/>
    <property type="evidence" value="ECO:0007669"/>
    <property type="project" value="TreeGrafter"/>
</dbReference>
<dbReference type="InterPro" id="IPR036779">
    <property type="entry name" value="LysM_dom_sf"/>
</dbReference>
<dbReference type="InterPro" id="IPR018392">
    <property type="entry name" value="LysM"/>
</dbReference>
<gene>
    <name evidence="3" type="ORF">A2209_03400</name>
</gene>
<proteinExistence type="predicted"/>
<keyword evidence="1" id="KW-0812">Transmembrane</keyword>
<evidence type="ECO:0000313" key="4">
    <source>
        <dbReference type="Proteomes" id="UP000178450"/>
    </source>
</evidence>
<dbReference type="Proteomes" id="UP000178450">
    <property type="component" value="Unassembled WGS sequence"/>
</dbReference>
<feature type="domain" description="LysM" evidence="2">
    <location>
        <begin position="120"/>
        <end position="163"/>
    </location>
</feature>
<evidence type="ECO:0000259" key="2">
    <source>
        <dbReference type="PROSITE" id="PS51782"/>
    </source>
</evidence>
<dbReference type="InterPro" id="IPR011055">
    <property type="entry name" value="Dup_hybrid_motif"/>
</dbReference>
<dbReference type="CDD" id="cd12797">
    <property type="entry name" value="M23_peptidase"/>
    <property type="match status" value="1"/>
</dbReference>
<dbReference type="PANTHER" id="PTHR21666">
    <property type="entry name" value="PEPTIDASE-RELATED"/>
    <property type="match status" value="1"/>
</dbReference>
<dbReference type="Gene3D" id="2.70.70.10">
    <property type="entry name" value="Glucose Permease (Domain IIA)"/>
    <property type="match status" value="1"/>
</dbReference>
<dbReference type="InterPro" id="IPR016047">
    <property type="entry name" value="M23ase_b-sheet_dom"/>
</dbReference>
<organism evidence="3 4">
    <name type="scientific">Candidatus Roizmanbacteria bacterium RIFOXYA1_FULL_41_12</name>
    <dbReference type="NCBI Taxonomy" id="1802082"/>
    <lineage>
        <taxon>Bacteria</taxon>
        <taxon>Candidatus Roizmaniibacteriota</taxon>
    </lineage>
</organism>
<feature type="transmembrane region" description="Helical" evidence="1">
    <location>
        <begin position="56"/>
        <end position="76"/>
    </location>
</feature>
<comment type="caution">
    <text evidence="3">The sequence shown here is derived from an EMBL/GenBank/DDBJ whole genome shotgun (WGS) entry which is preliminary data.</text>
</comment>
<evidence type="ECO:0000256" key="1">
    <source>
        <dbReference type="SAM" id="Phobius"/>
    </source>
</evidence>
<dbReference type="Pfam" id="PF01476">
    <property type="entry name" value="LysM"/>
    <property type="match status" value="2"/>
</dbReference>
<dbReference type="SUPFAM" id="SSF54106">
    <property type="entry name" value="LysM domain"/>
    <property type="match status" value="2"/>
</dbReference>
<dbReference type="Gene3D" id="3.10.350.10">
    <property type="entry name" value="LysM domain"/>
    <property type="match status" value="2"/>
</dbReference>
<accession>A0A1F7K9R1</accession>
<dbReference type="PROSITE" id="PS51782">
    <property type="entry name" value="LYSM"/>
    <property type="match status" value="2"/>
</dbReference>
<name>A0A1F7K9R1_9BACT</name>
<protein>
    <recommendedName>
        <fullName evidence="2">LysM domain-containing protein</fullName>
    </recommendedName>
</protein>
<dbReference type="AlphaFoldDB" id="A0A1F7K9R1"/>
<dbReference type="PANTHER" id="PTHR21666:SF270">
    <property type="entry name" value="MUREIN HYDROLASE ACTIVATOR ENVC"/>
    <property type="match status" value="1"/>
</dbReference>
<dbReference type="CDD" id="cd00118">
    <property type="entry name" value="LysM"/>
    <property type="match status" value="2"/>
</dbReference>
<feature type="domain" description="LysM" evidence="2">
    <location>
        <begin position="169"/>
        <end position="217"/>
    </location>
</feature>
<dbReference type="InterPro" id="IPR050570">
    <property type="entry name" value="Cell_wall_metabolism_enzyme"/>
</dbReference>
<dbReference type="SMART" id="SM00257">
    <property type="entry name" value="LysM"/>
    <property type="match status" value="2"/>
</dbReference>
<dbReference type="EMBL" id="MGBG01000019">
    <property type="protein sequence ID" value="OGK64595.1"/>
    <property type="molecule type" value="Genomic_DNA"/>
</dbReference>
<keyword evidence="1" id="KW-1133">Transmembrane helix</keyword>
<dbReference type="Pfam" id="PF01551">
    <property type="entry name" value="Peptidase_M23"/>
    <property type="match status" value="1"/>
</dbReference>